<evidence type="ECO:0000259" key="6">
    <source>
        <dbReference type="Pfam" id="PF00206"/>
    </source>
</evidence>
<geneLocation type="plasmid" evidence="8 9">
    <name>pMYCCH.02</name>
</geneLocation>
<evidence type="ECO:0000256" key="5">
    <source>
        <dbReference type="ARBA" id="ARBA00023239"/>
    </source>
</evidence>
<dbReference type="PANTHER" id="PTHR43814:SF1">
    <property type="entry name" value="ARGININOSUCCINATE LYASE"/>
    <property type="match status" value="1"/>
</dbReference>
<protein>
    <recommendedName>
        <fullName evidence="2">argininosuccinate lyase</fullName>
        <ecNumber evidence="2">4.3.2.1</ecNumber>
    </recommendedName>
</protein>
<keyword evidence="4" id="KW-0028">Amino-acid biosynthesis</keyword>
<keyword evidence="9" id="KW-1185">Reference proteome</keyword>
<dbReference type="EC" id="4.3.2.1" evidence="2"/>
<dbReference type="GO" id="GO:0004056">
    <property type="term" value="F:argininosuccinate lyase activity"/>
    <property type="evidence" value="ECO:0007669"/>
    <property type="project" value="UniProtKB-EC"/>
</dbReference>
<keyword evidence="8" id="KW-0614">Plasmid</keyword>
<comment type="pathway">
    <text evidence="1">Amino-acid biosynthesis; L-arginine biosynthesis; L-arginine from L-ornithine and carbamoyl phosphate: step 3/3.</text>
</comment>
<dbReference type="InterPro" id="IPR009049">
    <property type="entry name" value="Argininosuccinate_lyase"/>
</dbReference>
<dbReference type="Gene3D" id="1.10.40.30">
    <property type="entry name" value="Fumarase/aspartase (C-terminal domain)"/>
    <property type="match status" value="1"/>
</dbReference>
<dbReference type="HOGENOM" id="CLU_027272_3_4_11"/>
<evidence type="ECO:0000313" key="9">
    <source>
        <dbReference type="Proteomes" id="UP000006057"/>
    </source>
</evidence>
<keyword evidence="3" id="KW-0055">Arginine biosynthesis</keyword>
<dbReference type="EMBL" id="CP003055">
    <property type="protein sequence ID" value="AFM20566.1"/>
    <property type="molecule type" value="Genomic_DNA"/>
</dbReference>
<evidence type="ECO:0000256" key="2">
    <source>
        <dbReference type="ARBA" id="ARBA00012338"/>
    </source>
</evidence>
<evidence type="ECO:0000259" key="7">
    <source>
        <dbReference type="Pfam" id="PF14698"/>
    </source>
</evidence>
<dbReference type="SUPFAM" id="SSF48557">
    <property type="entry name" value="L-aspartase-like"/>
    <property type="match status" value="1"/>
</dbReference>
<dbReference type="GO" id="GO:0005829">
    <property type="term" value="C:cytosol"/>
    <property type="evidence" value="ECO:0007669"/>
    <property type="project" value="TreeGrafter"/>
</dbReference>
<evidence type="ECO:0000313" key="8">
    <source>
        <dbReference type="EMBL" id="AFM20566.1"/>
    </source>
</evidence>
<dbReference type="InterPro" id="IPR000362">
    <property type="entry name" value="Fumarate_lyase_fam"/>
</dbReference>
<dbReference type="Gene3D" id="1.20.200.10">
    <property type="entry name" value="Fumarase/aspartase (Central domain)"/>
    <property type="match status" value="1"/>
</dbReference>
<dbReference type="PRINTS" id="PR00145">
    <property type="entry name" value="ARGSUCLYASE"/>
</dbReference>
<dbReference type="Pfam" id="PF14698">
    <property type="entry name" value="ASL_C2"/>
    <property type="match status" value="1"/>
</dbReference>
<dbReference type="InterPro" id="IPR029419">
    <property type="entry name" value="Arg_succ_lyase_C"/>
</dbReference>
<dbReference type="InterPro" id="IPR008948">
    <property type="entry name" value="L-Aspartase-like"/>
</dbReference>
<evidence type="ECO:0000256" key="1">
    <source>
        <dbReference type="ARBA" id="ARBA00004941"/>
    </source>
</evidence>
<dbReference type="Pfam" id="PF00206">
    <property type="entry name" value="Lyase_1"/>
    <property type="match status" value="1"/>
</dbReference>
<dbReference type="RefSeq" id="WP_014805807.1">
    <property type="nucleotide sequence ID" value="NC_018023.1"/>
</dbReference>
<dbReference type="InterPro" id="IPR024083">
    <property type="entry name" value="Fumarase/histidase_N"/>
</dbReference>
<dbReference type="InterPro" id="IPR022761">
    <property type="entry name" value="Fumarate_lyase_N"/>
</dbReference>
<gene>
    <name evidence="8" type="ordered locus">Mycch_5962</name>
</gene>
<organism evidence="8 9">
    <name type="scientific">Mycolicibacterium chubuense (strain NBB4)</name>
    <name type="common">Mycobacterium chubuense</name>
    <dbReference type="NCBI Taxonomy" id="710421"/>
    <lineage>
        <taxon>Bacteria</taxon>
        <taxon>Bacillati</taxon>
        <taxon>Actinomycetota</taxon>
        <taxon>Actinomycetes</taxon>
        <taxon>Mycobacteriales</taxon>
        <taxon>Mycobacteriaceae</taxon>
        <taxon>Mycolicibacterium</taxon>
    </lineage>
</organism>
<sequence length="515" mass="56342">MTARVPNGYLGAEAAIKSGPAAELVAAGYQLELSDAPILHRGLGLADLAHVLTLRENGIVPTDVAVRLLREVLDVLGVKPEDFPYDAVYGDAYNSREREFERRLGDDAGWLHTGRTRREAGRIAFRLALRNMILDLHKSVDDFVAAVTKQASRHAETLWPESTYLQPAQPSTFGHYLSSFGEQAMRQLQRLQIDYGWADRSPAGVGGVGGGWIPLDRHTLSRRLGFEAPGAHTRDIMWATDGLADVALTAVQSATTIDRLAEDFEIFTSPNFGYVSLDPSLCRASVLLPQKRNPYAIAVIRSGAGTLVGKATGLLVTQRTPSARTDNWLHAYGEVTSAMELAIQVVQLGARVVDTLTVDVDRMAADARRNFTGATDMAEILVADHNVDYRRAYRAVGRAVTAAAERGDDQVSAQDLVAATSAVLGYPIEPDDTLLKLARDPTSAVYRRVVIGGSSPGRVHEFIAGLERRLAAATRWRTDQRQRIDKAEQLLIWEAESLVQSDNSGLPRRQEEDVE</sequence>
<reference evidence="8 9" key="1">
    <citation type="submission" date="2012-06" db="EMBL/GenBank/DDBJ databases">
        <title>Complete sequence of plasmid 2 of Mycobacterium chubuense NBB4.</title>
        <authorList>
            <consortium name="US DOE Joint Genome Institute"/>
            <person name="Lucas S."/>
            <person name="Han J."/>
            <person name="Lapidus A."/>
            <person name="Cheng J.-F."/>
            <person name="Goodwin L."/>
            <person name="Pitluck S."/>
            <person name="Peters L."/>
            <person name="Mikhailova N."/>
            <person name="Teshima H."/>
            <person name="Detter J.C."/>
            <person name="Han C."/>
            <person name="Tapia R."/>
            <person name="Land M."/>
            <person name="Hauser L."/>
            <person name="Kyrpides N."/>
            <person name="Ivanova N."/>
            <person name="Pagani I."/>
            <person name="Mattes T."/>
            <person name="Holmes A."/>
            <person name="Rutledge P."/>
            <person name="Paulsen I."/>
            <person name="Coleman N."/>
            <person name="Woyke T."/>
        </authorList>
    </citation>
    <scope>NUCLEOTIDE SEQUENCE [LARGE SCALE GENOMIC DNA]</scope>
    <source>
        <strain evidence="8 9">NBB4</strain>
        <plasmid evidence="8 9">pMYCCH.02</plasmid>
    </source>
</reference>
<dbReference type="OrthoDB" id="4899737at2"/>
<dbReference type="PATRIC" id="fig|710421.3.peg.5944"/>
<accession>I4BTF9</accession>
<dbReference type="UniPathway" id="UPA00068">
    <property type="reaction ID" value="UER00114"/>
</dbReference>
<keyword evidence="5 8" id="KW-0456">Lyase</keyword>
<evidence type="ECO:0000256" key="3">
    <source>
        <dbReference type="ARBA" id="ARBA00022571"/>
    </source>
</evidence>
<dbReference type="PRINTS" id="PR00149">
    <property type="entry name" value="FUMRATELYASE"/>
</dbReference>
<feature type="domain" description="Argininosuccinate lyase C-terminal" evidence="7">
    <location>
        <begin position="371"/>
        <end position="415"/>
    </location>
</feature>
<proteinExistence type="predicted"/>
<dbReference type="KEGG" id="mcb:Mycch_5962"/>
<dbReference type="PANTHER" id="PTHR43814">
    <property type="entry name" value="ARGININOSUCCINATE LYASE"/>
    <property type="match status" value="1"/>
</dbReference>
<dbReference type="GO" id="GO:0042450">
    <property type="term" value="P:L-arginine biosynthetic process via ornithine"/>
    <property type="evidence" value="ECO:0007669"/>
    <property type="project" value="InterPro"/>
</dbReference>
<evidence type="ECO:0000256" key="4">
    <source>
        <dbReference type="ARBA" id="ARBA00022605"/>
    </source>
</evidence>
<name>I4BTF9_MYCCN</name>
<feature type="domain" description="Fumarate lyase N-terminal" evidence="6">
    <location>
        <begin position="91"/>
        <end position="309"/>
    </location>
</feature>
<dbReference type="AlphaFoldDB" id="I4BTF9"/>
<dbReference type="Proteomes" id="UP000006057">
    <property type="component" value="Plasmid pMYCCH.02"/>
</dbReference>
<dbReference type="Gene3D" id="1.10.275.10">
    <property type="entry name" value="Fumarase/aspartase (N-terminal domain)"/>
    <property type="match status" value="1"/>
</dbReference>